<proteinExistence type="inferred from homology"/>
<keyword evidence="8 11" id="KW-0472">Membrane</keyword>
<evidence type="ECO:0000256" key="5">
    <source>
        <dbReference type="ARBA" id="ARBA00022475"/>
    </source>
</evidence>
<name>A0ABX1GCR1_9GAMM</name>
<evidence type="ECO:0000259" key="14">
    <source>
        <dbReference type="Pfam" id="PF14842"/>
    </source>
</evidence>
<dbReference type="RefSeq" id="WP_168449493.1">
    <property type="nucleotide sequence ID" value="NZ_JAAWWK010000002.1"/>
</dbReference>
<keyword evidence="11" id="KW-0812">Transmembrane</keyword>
<feature type="domain" description="Flagellar motor switch protein FliG N-terminal" evidence="14">
    <location>
        <begin position="122"/>
        <end position="223"/>
    </location>
</feature>
<evidence type="ECO:0000256" key="6">
    <source>
        <dbReference type="ARBA" id="ARBA00022500"/>
    </source>
</evidence>
<keyword evidence="9" id="KW-0975">Bacterial flagellum</keyword>
<keyword evidence="7" id="KW-0283">Flagellar rotation</keyword>
<dbReference type="SUPFAM" id="SSF48029">
    <property type="entry name" value="FliG"/>
    <property type="match status" value="2"/>
</dbReference>
<organism evidence="15 16">
    <name type="scientific">Spongiibacter thalassae</name>
    <dbReference type="NCBI Taxonomy" id="2721624"/>
    <lineage>
        <taxon>Bacteria</taxon>
        <taxon>Pseudomonadati</taxon>
        <taxon>Pseudomonadota</taxon>
        <taxon>Gammaproteobacteria</taxon>
        <taxon>Cellvibrionales</taxon>
        <taxon>Spongiibacteraceae</taxon>
        <taxon>Spongiibacter</taxon>
    </lineage>
</organism>
<keyword evidence="6" id="KW-0145">Chemotaxis</keyword>
<evidence type="ECO:0000259" key="12">
    <source>
        <dbReference type="Pfam" id="PF01706"/>
    </source>
</evidence>
<evidence type="ECO:0000256" key="7">
    <source>
        <dbReference type="ARBA" id="ARBA00022779"/>
    </source>
</evidence>
<dbReference type="Gene3D" id="1.10.220.30">
    <property type="match status" value="3"/>
</dbReference>
<evidence type="ECO:0000256" key="11">
    <source>
        <dbReference type="SAM" id="Phobius"/>
    </source>
</evidence>
<evidence type="ECO:0000256" key="4">
    <source>
        <dbReference type="ARBA" id="ARBA00021870"/>
    </source>
</evidence>
<gene>
    <name evidence="15" type="ORF">HCU74_05920</name>
</gene>
<evidence type="ECO:0000256" key="8">
    <source>
        <dbReference type="ARBA" id="ARBA00023136"/>
    </source>
</evidence>
<dbReference type="InterPro" id="IPR000090">
    <property type="entry name" value="Flg_Motor_Flig"/>
</dbReference>
<evidence type="ECO:0000313" key="16">
    <source>
        <dbReference type="Proteomes" id="UP000765845"/>
    </source>
</evidence>
<evidence type="ECO:0000256" key="1">
    <source>
        <dbReference type="ARBA" id="ARBA00004117"/>
    </source>
</evidence>
<dbReference type="PRINTS" id="PR00954">
    <property type="entry name" value="FLGMOTORFLIG"/>
</dbReference>
<evidence type="ECO:0000256" key="3">
    <source>
        <dbReference type="ARBA" id="ARBA00010299"/>
    </source>
</evidence>
<feature type="domain" description="Flagellar motor switch protein FliG C-terminal" evidence="12">
    <location>
        <begin position="336"/>
        <end position="435"/>
    </location>
</feature>
<keyword evidence="11" id="KW-1133">Transmembrane helix</keyword>
<dbReference type="Pfam" id="PF14841">
    <property type="entry name" value="FliG_M"/>
    <property type="match status" value="1"/>
</dbReference>
<comment type="subcellular location">
    <subcellularLocation>
        <location evidence="1">Bacterial flagellum basal body</location>
    </subcellularLocation>
    <subcellularLocation>
        <location evidence="2">Cell inner membrane</location>
        <topology evidence="2">Peripheral membrane protein</topology>
        <orientation evidence="2">Cytoplasmic side</orientation>
    </subcellularLocation>
</comment>
<evidence type="ECO:0000256" key="9">
    <source>
        <dbReference type="ARBA" id="ARBA00023143"/>
    </source>
</evidence>
<protein>
    <recommendedName>
        <fullName evidence="4">Flagellar motor switch protein FliG</fullName>
    </recommendedName>
</protein>
<dbReference type="Pfam" id="PF14842">
    <property type="entry name" value="FliG_N"/>
    <property type="match status" value="1"/>
</dbReference>
<dbReference type="InterPro" id="IPR028263">
    <property type="entry name" value="FliG_N"/>
</dbReference>
<keyword evidence="5" id="KW-1003">Cell membrane</keyword>
<evidence type="ECO:0000256" key="2">
    <source>
        <dbReference type="ARBA" id="ARBA00004515"/>
    </source>
</evidence>
<feature type="transmembrane region" description="Helical" evidence="11">
    <location>
        <begin position="41"/>
        <end position="62"/>
    </location>
</feature>
<dbReference type="InterPro" id="IPR023087">
    <property type="entry name" value="Flg_Motor_Flig_C"/>
</dbReference>
<dbReference type="Proteomes" id="UP000765845">
    <property type="component" value="Unassembled WGS sequence"/>
</dbReference>
<comment type="caution">
    <text evidence="15">The sequence shown here is derived from an EMBL/GenBank/DDBJ whole genome shotgun (WGS) entry which is preliminary data.</text>
</comment>
<dbReference type="PANTHER" id="PTHR30534">
    <property type="entry name" value="FLAGELLAR MOTOR SWITCH PROTEIN FLIG"/>
    <property type="match status" value="1"/>
</dbReference>
<dbReference type="InterPro" id="IPR032779">
    <property type="entry name" value="FliG_M"/>
</dbReference>
<keyword evidence="16" id="KW-1185">Reference proteome</keyword>
<dbReference type="InterPro" id="IPR011002">
    <property type="entry name" value="FliG_a-hlx"/>
</dbReference>
<accession>A0ABX1GCR1</accession>
<dbReference type="Pfam" id="PF01706">
    <property type="entry name" value="FliG_C"/>
    <property type="match status" value="1"/>
</dbReference>
<evidence type="ECO:0000313" key="15">
    <source>
        <dbReference type="EMBL" id="NKI16955.1"/>
    </source>
</evidence>
<dbReference type="EMBL" id="JAAWWK010000002">
    <property type="protein sequence ID" value="NKI16955.1"/>
    <property type="molecule type" value="Genomic_DNA"/>
</dbReference>
<reference evidence="15 16" key="1">
    <citation type="submission" date="2020-04" db="EMBL/GenBank/DDBJ databases">
        <authorList>
            <person name="Yoon J."/>
        </authorList>
    </citation>
    <scope>NUCLEOTIDE SEQUENCE [LARGE SCALE GENOMIC DNA]</scope>
    <source>
        <strain evidence="15 16">KMU-166</strain>
    </source>
</reference>
<evidence type="ECO:0000256" key="10">
    <source>
        <dbReference type="ARBA" id="ARBA00025598"/>
    </source>
</evidence>
<dbReference type="PANTHER" id="PTHR30534:SF0">
    <property type="entry name" value="FLAGELLAR MOTOR SWITCH PROTEIN FLIG"/>
    <property type="match status" value="1"/>
</dbReference>
<feature type="domain" description="Flagellar motor switch protein FliG middle" evidence="13">
    <location>
        <begin position="233"/>
        <end position="303"/>
    </location>
</feature>
<comment type="similarity">
    <text evidence="3">Belongs to the FliG family.</text>
</comment>
<comment type="function">
    <text evidence="10">FliG is one of three proteins (FliG, FliN, FliM) that forms the rotor-mounted switch complex (C ring), located at the base of the basal body. This complex interacts with the CheY and CheZ chemotaxis proteins, in addition to contacting components of the motor that determine the direction of flagellar rotation.</text>
</comment>
<sequence length="443" mass="47872">MALFKSGNYGPSRLLLFSQLAVVLLLLLAMSAQLWLSWPLLAVALVSAGLVLLLAVIAGQAAPARFAESRPGPTANSSAYALLSKALRRAAADEPVRVAAVLSHWLRDEALEPTAESIELELAPEDQVAAVLMLLEKADAARVLRELSPTEIQRVAQAMAGLEAPSAPQMAELLQRFSDDVTHFSAIKSGVTEDVCGLLEQALGPEKARLINDQLAVSGQSRQLGKLKWLDASVIAAMLHREHPQIQAVLIASLAPKQASDVLLALPEERRLDLLSRMSALETLSSAALQELDWLVEDYLNNAGRGMGRALTGEAIAASLLNELDVATEAELLNGLRRMRPGSAESVEDLMFGFEQLERLSDADLDLLLKQLNPAMVRIALRGAPRNLARRVVALRPEVGRDSDDTRVTQAEVRVARNEIVTVAKRMAAVGEVVLDARKLDVF</sequence>
<evidence type="ECO:0000259" key="13">
    <source>
        <dbReference type="Pfam" id="PF14841"/>
    </source>
</evidence>